<name>A0A4Q9R8G5_9GAMM</name>
<comment type="caution">
    <text evidence="2">The sequence shown here is derived from an EMBL/GenBank/DDBJ whole genome shotgun (WGS) entry which is preliminary data.</text>
</comment>
<sequence length="76" mass="7996">MADRQPGRHGPFLIQTLIESLDSLRRLGRRAMLALLGIAVGCAAVIALLNIGHNAANEAISTFKGLGTNTLVATFP</sequence>
<keyword evidence="1" id="KW-0812">Transmembrane</keyword>
<keyword evidence="1" id="KW-1133">Transmembrane helix</keyword>
<reference evidence="2 3" key="1">
    <citation type="submission" date="2018-06" db="EMBL/GenBank/DDBJ databases">
        <title>Three novel Pseudomonas species isolated from symptomatic oak.</title>
        <authorList>
            <person name="Bueno-Gonzalez V."/>
            <person name="Brady C."/>
        </authorList>
    </citation>
    <scope>NUCLEOTIDE SEQUENCE [LARGE SCALE GENOMIC DNA]</scope>
    <source>
        <strain evidence="2 3">P17C</strain>
    </source>
</reference>
<organism evidence="2 3">
    <name type="scientific">Stutzerimonas kirkiae</name>
    <dbReference type="NCBI Taxonomy" id="2211392"/>
    <lineage>
        <taxon>Bacteria</taxon>
        <taxon>Pseudomonadati</taxon>
        <taxon>Pseudomonadota</taxon>
        <taxon>Gammaproteobacteria</taxon>
        <taxon>Pseudomonadales</taxon>
        <taxon>Pseudomonadaceae</taxon>
        <taxon>Stutzerimonas</taxon>
    </lineage>
</organism>
<dbReference type="Proteomes" id="UP000292639">
    <property type="component" value="Unassembled WGS sequence"/>
</dbReference>
<evidence type="ECO:0000313" key="2">
    <source>
        <dbReference type="EMBL" id="TBU96781.1"/>
    </source>
</evidence>
<feature type="transmembrane region" description="Helical" evidence="1">
    <location>
        <begin position="31"/>
        <end position="51"/>
    </location>
</feature>
<proteinExistence type="predicted"/>
<dbReference type="AlphaFoldDB" id="A0A4Q9R8G5"/>
<dbReference type="EMBL" id="QJUP01000011">
    <property type="protein sequence ID" value="TBU96781.1"/>
    <property type="molecule type" value="Genomic_DNA"/>
</dbReference>
<evidence type="ECO:0000256" key="1">
    <source>
        <dbReference type="SAM" id="Phobius"/>
    </source>
</evidence>
<accession>A0A4Q9R8G5</accession>
<evidence type="ECO:0000313" key="3">
    <source>
        <dbReference type="Proteomes" id="UP000292639"/>
    </source>
</evidence>
<gene>
    <name evidence="2" type="ORF">DNJ96_09435</name>
</gene>
<keyword evidence="3" id="KW-1185">Reference proteome</keyword>
<protein>
    <submittedName>
        <fullName evidence="2">ABC transporter permease</fullName>
    </submittedName>
</protein>
<keyword evidence="1" id="KW-0472">Membrane</keyword>
<feature type="non-terminal residue" evidence="2">
    <location>
        <position position="76"/>
    </location>
</feature>